<feature type="signal peptide" evidence="1">
    <location>
        <begin position="1"/>
        <end position="26"/>
    </location>
</feature>
<dbReference type="PANTHER" id="PTHR11257:SF13">
    <property type="entry name" value="GEO07322P1"/>
    <property type="match status" value="1"/>
</dbReference>
<feature type="chain" id="PRO_5030573495" description="Chemosensory protein" evidence="1">
    <location>
        <begin position="27"/>
        <end position="226"/>
    </location>
</feature>
<name>A0A7R9JVG3_TIMGE</name>
<accession>A0A7R9JVG3</accession>
<evidence type="ECO:0000256" key="1">
    <source>
        <dbReference type="SAM" id="SignalP"/>
    </source>
</evidence>
<gene>
    <name evidence="2" type="ORF">TGEB3V08_LOCUS3429</name>
</gene>
<organism evidence="2">
    <name type="scientific">Timema genevievae</name>
    <name type="common">Walking stick</name>
    <dbReference type="NCBI Taxonomy" id="629358"/>
    <lineage>
        <taxon>Eukaryota</taxon>
        <taxon>Metazoa</taxon>
        <taxon>Ecdysozoa</taxon>
        <taxon>Arthropoda</taxon>
        <taxon>Hexapoda</taxon>
        <taxon>Insecta</taxon>
        <taxon>Pterygota</taxon>
        <taxon>Neoptera</taxon>
        <taxon>Polyneoptera</taxon>
        <taxon>Phasmatodea</taxon>
        <taxon>Timematodea</taxon>
        <taxon>Timematoidea</taxon>
        <taxon>Timematidae</taxon>
        <taxon>Timema</taxon>
    </lineage>
</organism>
<proteinExistence type="predicted"/>
<keyword evidence="1" id="KW-0732">Signal</keyword>
<dbReference type="PANTHER" id="PTHR11257">
    <property type="entry name" value="CHEMOSENSORY PROTEIN-RELATED"/>
    <property type="match status" value="1"/>
</dbReference>
<evidence type="ECO:0000313" key="2">
    <source>
        <dbReference type="EMBL" id="CAD7589488.1"/>
    </source>
</evidence>
<dbReference type="Gene3D" id="1.10.2080.10">
    <property type="entry name" value="Insect odorant-binding protein A10/Ejaculatory bulb-specific protein 3"/>
    <property type="match status" value="2"/>
</dbReference>
<dbReference type="Pfam" id="PF03392">
    <property type="entry name" value="OS-D"/>
    <property type="match status" value="2"/>
</dbReference>
<dbReference type="EMBL" id="OE840088">
    <property type="protein sequence ID" value="CAD7589488.1"/>
    <property type="molecule type" value="Genomic_DNA"/>
</dbReference>
<reference evidence="2" key="1">
    <citation type="submission" date="2020-11" db="EMBL/GenBank/DDBJ databases">
        <authorList>
            <person name="Tran Van P."/>
        </authorList>
    </citation>
    <scope>NUCLEOTIDE SEQUENCE</scope>
</reference>
<dbReference type="InterPro" id="IPR036682">
    <property type="entry name" value="OS_D_A10/PebIII_sf"/>
</dbReference>
<sequence>MKTLLVWTVGLLVVAVTLVTPGGSAPAPDSKHYTDKYDQMDIEPIMNNARARKAFLKCHIEGESCTPEGETLKMNSLDVLNSTQYSSRLPQVIVVVFVLPSCEKRNSSATNKILIRLNMLYKPLSEPYLARKISWEPMLCCGKVGNPHTAEPGVPSTLTRVLRADNIPDALESKCAKCTDAQKKLLRKSSKHLKENNPDEWKQLIDHFDPEGKYSGTFETFLSSED</sequence>
<dbReference type="AlphaFoldDB" id="A0A7R9JVG3"/>
<evidence type="ECO:0008006" key="3">
    <source>
        <dbReference type="Google" id="ProtNLM"/>
    </source>
</evidence>
<dbReference type="InterPro" id="IPR005055">
    <property type="entry name" value="A10/PebIII"/>
</dbReference>
<protein>
    <recommendedName>
        <fullName evidence="3">Chemosensory protein</fullName>
    </recommendedName>
</protein>
<dbReference type="SUPFAM" id="SSF100910">
    <property type="entry name" value="Chemosensory protein Csp2"/>
    <property type="match status" value="2"/>
</dbReference>